<dbReference type="InterPro" id="IPR013154">
    <property type="entry name" value="ADH-like_N"/>
</dbReference>
<evidence type="ECO:0000256" key="7">
    <source>
        <dbReference type="SAM" id="MobiDB-lite"/>
    </source>
</evidence>
<dbReference type="InterPro" id="IPR002364">
    <property type="entry name" value="Quin_OxRdtase/zeta-crystal_CS"/>
</dbReference>
<dbReference type="Pfam" id="PF00550">
    <property type="entry name" value="PP-binding"/>
    <property type="match status" value="1"/>
</dbReference>
<dbReference type="PROSITE" id="PS01162">
    <property type="entry name" value="QOR_ZETA_CRYSTAL"/>
    <property type="match status" value="1"/>
</dbReference>
<dbReference type="Pfam" id="PF16197">
    <property type="entry name" value="KAsynt_C_assoc"/>
    <property type="match status" value="1"/>
</dbReference>
<dbReference type="InterPro" id="IPR020841">
    <property type="entry name" value="PKS_Beta-ketoAc_synthase_dom"/>
</dbReference>
<dbReference type="Pfam" id="PF14765">
    <property type="entry name" value="PS-DH"/>
    <property type="match status" value="1"/>
</dbReference>
<dbReference type="SUPFAM" id="SSF52151">
    <property type="entry name" value="FabD/lysophospholipase-like"/>
    <property type="match status" value="1"/>
</dbReference>
<dbReference type="InterPro" id="IPR049900">
    <property type="entry name" value="PKS_mFAS_DH"/>
</dbReference>
<dbReference type="GO" id="GO:0044550">
    <property type="term" value="P:secondary metabolite biosynthetic process"/>
    <property type="evidence" value="ECO:0007669"/>
    <property type="project" value="TreeGrafter"/>
</dbReference>
<dbReference type="SUPFAM" id="SSF51735">
    <property type="entry name" value="NAD(P)-binding Rossmann-fold domains"/>
    <property type="match status" value="2"/>
</dbReference>
<dbReference type="InterPro" id="IPR020806">
    <property type="entry name" value="PKS_PP-bd"/>
</dbReference>
<dbReference type="SMART" id="SM00827">
    <property type="entry name" value="PKS_AT"/>
    <property type="match status" value="1"/>
</dbReference>
<evidence type="ECO:0000256" key="2">
    <source>
        <dbReference type="ARBA" id="ARBA00022553"/>
    </source>
</evidence>
<dbReference type="InterPro" id="IPR042104">
    <property type="entry name" value="PKS_dehydratase_sf"/>
</dbReference>
<keyword evidence="2" id="KW-0597">Phosphoprotein</keyword>
<dbReference type="PROSITE" id="PS52019">
    <property type="entry name" value="PKS_MFAS_DH"/>
    <property type="match status" value="1"/>
</dbReference>
<sequence>MASDTLSGQASRVYSDITSGTCSPDDLDSPMDMSVDHAYGRVQVPIAVLGMGCRLPGHNSSPTTLWDFLQNGGVASNDPPPSRFNLGGHYDKSGRPRTMKSPGGMFAEDVDPAVFDGQFFNISRADCIAMEPQQRQLLEVSYECLENAGIPLEKVSGTKTGVIVGTNFNDYAAIQNRDPEDRADSITIGLASSILSNRMSHFLDVHGPSMTIDTACSASLVAVDVACRYLDSFQADAMLVGGTNMWLSPEHNEEIGMMNMTQSASGKCHSFSANADGYVKAEGFNVVYLKRLDDALRDGDPIRAVIRGTAASASGRTAGIANPSPDAQALTIRAAYQNAGITDFKATSFLECHGTGTLAGDPVEVKGAAQVFAADREEGQELIIGSVKSNIGHSEAAAGLSGLIKAILAVERGVIPGTPLFVSPNPNIDWSGCRVKASRTSLQWPKMPAGSLRRASVNSFGFGGANAHAVLEQAQFSRHVSSYNTQVSDDFFDSDDDDYMDGVSQDTPSETLPTVLVFSANDQTSLKGYVKALSAHLINPAVSVKLEDLAYTLSERRSRHYYRAFSIVHTKKSSRVTIDDKTLVTGKQSSLPPRIGFVFTGQGAQWSQMGLDLIKTEPLAEKVIKGLDEVLQTLPEPPSWSLLEELTQARSADRLRQPEFSQPLVTALQLALVEVLRYWRIKPVAVVGHSSGEIAAAAAAGLITFPDAIKAAYYRGQAAKQVGAPANPVGMLAVGVGSDAVEGYLQTAGGKVQIACYNSPNSLTLSGPISALEKLRDELQHDGHFARLLQVDLAYHSQYMKEIGETYESLLLSDSTFHKSENKSTPAARMFSSVTGSSMPDHYNLDELYWKSNMVSPVLFMQAASEMLRDPKNGADFLIEIGPSNALSGPIAQIKKSLVGISKTEAPYTATLQRGAGSTTALYNMAGQLYLAGGSLDLARVNRVSQTRGSMAPSVIVDLPNYSWNHSTRYWHETQASKDWRFKKFIIHDILGSKVNGITWQAPVFKKVLKLDDVPWLRDHKLGNQVVFPAAAYIAQAVEAIYQTAMVTQWKEVEPARYRYRLRDIKLHRALVLEENTETRITLSLNPVQGGSTRTWYEFTIRSVQDENQQEHSTGFVCVESDYQDETAPAGSLGPLKLATPGRVWYKALADAGYNFGPCFQKHLQTEMDMGKRTSRSTVNLEPPPSGSHSQSSYPIHPAVMDACLQTGSPPLWRGDPSEANAVLVPRIIDSLVIAGRPSMPVEGITLSSATFLGVGNTEKARNYATNVDLYDPKDGTLLFEMKGLASAEIETSEDDGPGHAFSRPIWAADIDLLMTGGTTSIHKAPEKMHMNAQEVIDLMIHKKPALKVLEVNMGSNDTSSLWLQHEGQPTSNPRATAHYYLALSEPKSLVDAQRQHSDQGTGIQFLLLDAAKPGVVAPGIKFDLVIVKKPSTPIQIDGGEEVLLKNLALSLRDKGFIMAAGFAETSFSHLGKAIPLTLPGDHIYLCQFHASGNDEASREGQRPTICQVSLTDVMSQASKDVAELLDAVNESGWTVKKCVDPIQDIQSNEQVVVVLDEVFTPVMNRLNEEQWKILKHFIQLRCRLLWVTSGGHLNVTNPDHAAAAGFLRTIRSEEQLRVMTLDIEDSRGKASLDAIASCLDRICAAEPNSSAESEKVPLDFEYVERGGVVHINRLVPDAELNALQSDDSSSHKTDVLDLRECETMVQLQCERLGNLDALHFVEATPEPTSLKDGWLEVEIHAAGLNYKDVVVAMGLVPGDETAMGHEAAGIITKVTPGVAESGSDLQVGQRVVVFGKGCFANRLETTPARVHRIPDSMTFEQAATLSVVYLTALHSLFDLASLTAGKRVLIHSAAGGVGIAAIQLAKYAGAEVSSPLERLFGYTDRLTSQIFATVGTEEKREFLKSNFGLSDARIFHSRNTDFAKQILSVTQGYGVDVVLNSLTGDMLDESFRILADGGIMVEIGKRDILDRNKLPMAPFDRNISFRAVDLSPERAPDALVSRLMTTLFELVEGQHITPIDPMHRYSWTDIPSAIRFLRAGKHIGKVVLSDQPGQKIEVPVRRASKKLHTHDARSYLIVGGLRGLCGSLCIYLAKNGVKNLAVLSRSGHTDEKSQAVIKQVKALGAHIDLLIGDVTIRDDVERAFSSTRFSVAGIIQGAMVLRDRPFDSMTLSEYHEAVQCKIQGTWNLHNVAEGLGVQLDFFTMLSSISGVIGNRGQANYAAANVFMDSFADFRRQRGQAACSIDLGVIEDAGVIAENTDFQAQHFDSRSFKGINDRSLRRILYLSILQQQGYLRGPQTQIVTGLVDPQPPGSALEQDARFLPYFTKKGRTDLGGTNTATSGGNAEVETLLLMLKTSTSEPAARLAATTDVVNKALMRILRLSEPMDPGRPFSVFGVDSLSAVEVRNWVRGELGAMVTTLDILNASSLTAFCQKIMDKIGASSKE</sequence>
<dbReference type="GO" id="GO:0008270">
    <property type="term" value="F:zinc ion binding"/>
    <property type="evidence" value="ECO:0007669"/>
    <property type="project" value="InterPro"/>
</dbReference>
<dbReference type="InterPro" id="IPR001227">
    <property type="entry name" value="Ac_transferase_dom_sf"/>
</dbReference>
<feature type="domain" description="Carrier" evidence="8">
    <location>
        <begin position="2364"/>
        <end position="2440"/>
    </location>
</feature>
<accession>A0A423VNJ7</accession>
<dbReference type="SMART" id="SM00822">
    <property type="entry name" value="PKS_KR"/>
    <property type="match status" value="1"/>
</dbReference>
<dbReference type="EMBL" id="LKEA01000049">
    <property type="protein sequence ID" value="ROV92586.1"/>
    <property type="molecule type" value="Genomic_DNA"/>
</dbReference>
<dbReference type="Gene3D" id="3.40.366.10">
    <property type="entry name" value="Malonyl-Coenzyme A Acyl Carrier Protein, domain 2"/>
    <property type="match status" value="1"/>
</dbReference>
<dbReference type="InterPro" id="IPR011032">
    <property type="entry name" value="GroES-like_sf"/>
</dbReference>
<dbReference type="Gene3D" id="3.40.50.720">
    <property type="entry name" value="NAD(P)-binding Rossmann-like Domain"/>
    <property type="match status" value="2"/>
</dbReference>
<feature type="region of interest" description="Disordered" evidence="7">
    <location>
        <begin position="1170"/>
        <end position="1192"/>
    </location>
</feature>
<dbReference type="Gene3D" id="3.90.180.10">
    <property type="entry name" value="Medium-chain alcohol dehydrogenases, catalytic domain"/>
    <property type="match status" value="1"/>
</dbReference>
<dbReference type="InterPro" id="IPR050091">
    <property type="entry name" value="PKS_NRPS_Biosynth_Enz"/>
</dbReference>
<dbReference type="PANTHER" id="PTHR43775">
    <property type="entry name" value="FATTY ACID SYNTHASE"/>
    <property type="match status" value="1"/>
</dbReference>
<dbReference type="SUPFAM" id="SSF53901">
    <property type="entry name" value="Thiolase-like"/>
    <property type="match status" value="1"/>
</dbReference>
<name>A0A423VNJ7_9PEZI</name>
<dbReference type="InterPro" id="IPR016039">
    <property type="entry name" value="Thiolase-like"/>
</dbReference>
<dbReference type="SUPFAM" id="SSF50129">
    <property type="entry name" value="GroES-like"/>
    <property type="match status" value="1"/>
</dbReference>
<dbReference type="Pfam" id="PF21089">
    <property type="entry name" value="PKS_DH_N"/>
    <property type="match status" value="1"/>
</dbReference>
<evidence type="ECO:0000259" key="10">
    <source>
        <dbReference type="PROSITE" id="PS52019"/>
    </source>
</evidence>
<protein>
    <submittedName>
        <fullName evidence="11">Uncharacterized protein</fullName>
    </submittedName>
</protein>
<keyword evidence="3" id="KW-0808">Transferase</keyword>
<dbReference type="InterPro" id="IPR036736">
    <property type="entry name" value="ACP-like_sf"/>
</dbReference>
<dbReference type="InterPro" id="IPR020807">
    <property type="entry name" value="PKS_DH"/>
</dbReference>
<evidence type="ECO:0000313" key="12">
    <source>
        <dbReference type="Proteomes" id="UP000283895"/>
    </source>
</evidence>
<feature type="region of interest" description="C-terminal hotdog fold" evidence="6">
    <location>
        <begin position="1137"/>
        <end position="1296"/>
    </location>
</feature>
<dbReference type="InterPro" id="IPR032821">
    <property type="entry name" value="PKS_assoc"/>
</dbReference>
<dbReference type="InterPro" id="IPR056501">
    <property type="entry name" value="NAD-bd_HRPKS_sdrA"/>
</dbReference>
<dbReference type="PROSITE" id="PS50075">
    <property type="entry name" value="CARRIER"/>
    <property type="match status" value="1"/>
</dbReference>
<dbReference type="SMART" id="SM00823">
    <property type="entry name" value="PKS_PP"/>
    <property type="match status" value="1"/>
</dbReference>
<keyword evidence="5" id="KW-0511">Multifunctional enzyme</keyword>
<reference evidence="11 12" key="1">
    <citation type="submission" date="2015-09" db="EMBL/GenBank/DDBJ databases">
        <title>Host preference determinants of Valsa canker pathogens revealed by comparative genomics.</title>
        <authorList>
            <person name="Yin Z."/>
            <person name="Huang L."/>
        </authorList>
    </citation>
    <scope>NUCLEOTIDE SEQUENCE [LARGE SCALE GENOMIC DNA]</scope>
    <source>
        <strain evidence="11 12">03-1</strain>
    </source>
</reference>
<evidence type="ECO:0000256" key="3">
    <source>
        <dbReference type="ARBA" id="ARBA00022679"/>
    </source>
</evidence>
<dbReference type="GO" id="GO:0006633">
    <property type="term" value="P:fatty acid biosynthetic process"/>
    <property type="evidence" value="ECO:0007669"/>
    <property type="project" value="InterPro"/>
</dbReference>
<evidence type="ECO:0000313" key="11">
    <source>
        <dbReference type="EMBL" id="ROV92586.1"/>
    </source>
</evidence>
<dbReference type="InterPro" id="IPR014031">
    <property type="entry name" value="Ketoacyl_synth_C"/>
</dbReference>
<keyword evidence="4" id="KW-0560">Oxidoreductase</keyword>
<keyword evidence="1" id="KW-0596">Phosphopantetheine</keyword>
<gene>
    <name evidence="11" type="ORF">VMCG_08925</name>
</gene>
<dbReference type="GO" id="GO:1901336">
    <property type="term" value="P:lactone biosynthetic process"/>
    <property type="evidence" value="ECO:0007669"/>
    <property type="project" value="UniProtKB-ARBA"/>
</dbReference>
<dbReference type="InterPro" id="IPR016036">
    <property type="entry name" value="Malonyl_transacylase_ACP-bd"/>
</dbReference>
<dbReference type="FunFam" id="3.40.50.720:FF:000209">
    <property type="entry name" value="Polyketide synthase Pks12"/>
    <property type="match status" value="1"/>
</dbReference>
<dbReference type="InterPro" id="IPR009081">
    <property type="entry name" value="PP-bd_ACP"/>
</dbReference>
<dbReference type="InterPro" id="IPR049552">
    <property type="entry name" value="PKS_DH_N"/>
</dbReference>
<dbReference type="OrthoDB" id="329835at2759"/>
<feature type="active site" description="Proton donor; for dehydratase activity" evidence="6">
    <location>
        <position position="1202"/>
    </location>
</feature>
<keyword evidence="12" id="KW-1185">Reference proteome</keyword>
<dbReference type="InterPro" id="IPR049551">
    <property type="entry name" value="PKS_DH_C"/>
</dbReference>
<evidence type="ECO:0000259" key="8">
    <source>
        <dbReference type="PROSITE" id="PS50075"/>
    </source>
</evidence>
<dbReference type="InterPro" id="IPR036291">
    <property type="entry name" value="NAD(P)-bd_dom_sf"/>
</dbReference>
<dbReference type="PROSITE" id="PS52004">
    <property type="entry name" value="KS3_2"/>
    <property type="match status" value="1"/>
</dbReference>
<dbReference type="InterPro" id="IPR013968">
    <property type="entry name" value="PKS_KR"/>
</dbReference>
<dbReference type="PROSITE" id="PS00606">
    <property type="entry name" value="KS3_1"/>
    <property type="match status" value="1"/>
</dbReference>
<dbReference type="CDD" id="cd00833">
    <property type="entry name" value="PKS"/>
    <property type="match status" value="1"/>
</dbReference>
<feature type="region of interest" description="N-terminal hotdog fold" evidence="6">
    <location>
        <begin position="988"/>
        <end position="1124"/>
    </location>
</feature>
<dbReference type="InterPro" id="IPR014030">
    <property type="entry name" value="Ketoacyl_synth_N"/>
</dbReference>
<dbReference type="Gene3D" id="3.30.70.3290">
    <property type="match status" value="1"/>
</dbReference>
<dbReference type="GO" id="GO:0004312">
    <property type="term" value="F:fatty acid synthase activity"/>
    <property type="evidence" value="ECO:0007669"/>
    <property type="project" value="TreeGrafter"/>
</dbReference>
<dbReference type="Pfam" id="PF08659">
    <property type="entry name" value="KR"/>
    <property type="match status" value="1"/>
</dbReference>
<evidence type="ECO:0000256" key="5">
    <source>
        <dbReference type="ARBA" id="ARBA00023268"/>
    </source>
</evidence>
<feature type="active site" description="Proton acceptor; for dehydratase activity" evidence="6">
    <location>
        <position position="1020"/>
    </location>
</feature>
<dbReference type="Gene3D" id="1.10.1200.10">
    <property type="entry name" value="ACP-like"/>
    <property type="match status" value="1"/>
</dbReference>
<dbReference type="GO" id="GO:0031177">
    <property type="term" value="F:phosphopantetheine binding"/>
    <property type="evidence" value="ECO:0007669"/>
    <property type="project" value="InterPro"/>
</dbReference>
<organism evidence="11 12">
    <name type="scientific">Cytospora schulzeri</name>
    <dbReference type="NCBI Taxonomy" id="448051"/>
    <lineage>
        <taxon>Eukaryota</taxon>
        <taxon>Fungi</taxon>
        <taxon>Dikarya</taxon>
        <taxon>Ascomycota</taxon>
        <taxon>Pezizomycotina</taxon>
        <taxon>Sordariomycetes</taxon>
        <taxon>Sordariomycetidae</taxon>
        <taxon>Diaporthales</taxon>
        <taxon>Cytosporaceae</taxon>
        <taxon>Cytospora</taxon>
    </lineage>
</organism>
<dbReference type="SMART" id="SM00825">
    <property type="entry name" value="PKS_KS"/>
    <property type="match status" value="1"/>
</dbReference>
<dbReference type="Gene3D" id="3.10.129.110">
    <property type="entry name" value="Polyketide synthase dehydratase"/>
    <property type="match status" value="1"/>
</dbReference>
<dbReference type="InterPro" id="IPR016035">
    <property type="entry name" value="Acyl_Trfase/lysoPLipase"/>
</dbReference>
<dbReference type="Pfam" id="PF02801">
    <property type="entry name" value="Ketoacyl-synt_C"/>
    <property type="match status" value="1"/>
</dbReference>
<evidence type="ECO:0000256" key="1">
    <source>
        <dbReference type="ARBA" id="ARBA00022450"/>
    </source>
</evidence>
<dbReference type="SUPFAM" id="SSF47336">
    <property type="entry name" value="ACP-like"/>
    <property type="match status" value="1"/>
</dbReference>
<dbReference type="InterPro" id="IPR057326">
    <property type="entry name" value="KR_dom"/>
</dbReference>
<evidence type="ECO:0000256" key="6">
    <source>
        <dbReference type="PROSITE-ProRule" id="PRU01363"/>
    </source>
</evidence>
<dbReference type="InterPro" id="IPR014043">
    <property type="entry name" value="Acyl_transferase_dom"/>
</dbReference>
<dbReference type="Pfam" id="PF00698">
    <property type="entry name" value="Acyl_transf_1"/>
    <property type="match status" value="1"/>
</dbReference>
<dbReference type="SMART" id="SM00826">
    <property type="entry name" value="PKS_DH"/>
    <property type="match status" value="1"/>
</dbReference>
<dbReference type="GO" id="GO:0016491">
    <property type="term" value="F:oxidoreductase activity"/>
    <property type="evidence" value="ECO:0007669"/>
    <property type="project" value="UniProtKB-KW"/>
</dbReference>
<feature type="domain" description="PKS/mFAS DH" evidence="10">
    <location>
        <begin position="988"/>
        <end position="1296"/>
    </location>
</feature>
<dbReference type="SUPFAM" id="SSF55048">
    <property type="entry name" value="Probable ACP-binding domain of malonyl-CoA ACP transacylase"/>
    <property type="match status" value="1"/>
</dbReference>
<dbReference type="InterPro" id="IPR020843">
    <property type="entry name" value="ER"/>
</dbReference>
<dbReference type="Pfam" id="PF23114">
    <property type="entry name" value="NAD-bd_HRPKS_sdrA"/>
    <property type="match status" value="1"/>
</dbReference>
<evidence type="ECO:0000259" key="9">
    <source>
        <dbReference type="PROSITE" id="PS52004"/>
    </source>
</evidence>
<dbReference type="STRING" id="356882.A0A423VNJ7"/>
<dbReference type="Pfam" id="PF08240">
    <property type="entry name" value="ADH_N"/>
    <property type="match status" value="1"/>
</dbReference>
<dbReference type="Proteomes" id="UP000283895">
    <property type="component" value="Unassembled WGS sequence"/>
</dbReference>
<dbReference type="GO" id="GO:0004315">
    <property type="term" value="F:3-oxoacyl-[acyl-carrier-protein] synthase activity"/>
    <property type="evidence" value="ECO:0007669"/>
    <property type="project" value="InterPro"/>
</dbReference>
<dbReference type="PANTHER" id="PTHR43775:SF18">
    <property type="entry name" value="ENZYME, PUTATIVE (JCVI)-RELATED"/>
    <property type="match status" value="1"/>
</dbReference>
<feature type="domain" description="Ketosynthase family 3 (KS3)" evidence="9">
    <location>
        <begin position="43"/>
        <end position="473"/>
    </location>
</feature>
<dbReference type="Pfam" id="PF13602">
    <property type="entry name" value="ADH_zinc_N_2"/>
    <property type="match status" value="1"/>
</dbReference>
<dbReference type="Gene3D" id="3.40.47.10">
    <property type="match status" value="1"/>
</dbReference>
<dbReference type="Pfam" id="PF00109">
    <property type="entry name" value="ketoacyl-synt"/>
    <property type="match status" value="1"/>
</dbReference>
<comment type="caution">
    <text evidence="11">The sequence shown here is derived from an EMBL/GenBank/DDBJ whole genome shotgun (WGS) entry which is preliminary data.</text>
</comment>
<dbReference type="CDD" id="cd05195">
    <property type="entry name" value="enoyl_red"/>
    <property type="match status" value="1"/>
</dbReference>
<evidence type="ECO:0000256" key="4">
    <source>
        <dbReference type="ARBA" id="ARBA00023002"/>
    </source>
</evidence>
<proteinExistence type="predicted"/>
<dbReference type="InterPro" id="IPR018201">
    <property type="entry name" value="Ketoacyl_synth_AS"/>
</dbReference>
<dbReference type="SMART" id="SM00829">
    <property type="entry name" value="PKS_ER"/>
    <property type="match status" value="1"/>
</dbReference>